<feature type="region of interest" description="Disordered" evidence="1">
    <location>
        <begin position="1"/>
        <end position="53"/>
    </location>
</feature>
<feature type="compositionally biased region" description="Polar residues" evidence="1">
    <location>
        <begin position="41"/>
        <end position="52"/>
    </location>
</feature>
<evidence type="ECO:0000313" key="3">
    <source>
        <dbReference type="Proteomes" id="UP000030672"/>
    </source>
</evidence>
<sequence>MFDTIYEDGMCPSGQQPYARQASAKLERSDQIVNDPAHRSANLSTASDSTAQRGKFISGNQRVMAEQRKSIDCFDKWIQECRV</sequence>
<accession>A0A074VAQ0</accession>
<dbReference type="EMBL" id="KL584874">
    <property type="protein sequence ID" value="KEQ57710.1"/>
    <property type="molecule type" value="Genomic_DNA"/>
</dbReference>
<proteinExistence type="predicted"/>
<keyword evidence="3" id="KW-1185">Reference proteome</keyword>
<evidence type="ECO:0000256" key="1">
    <source>
        <dbReference type="SAM" id="MobiDB-lite"/>
    </source>
</evidence>
<dbReference type="RefSeq" id="XP_040874734.1">
    <property type="nucleotide sequence ID" value="XM_041028995.1"/>
</dbReference>
<reference evidence="2 3" key="1">
    <citation type="journal article" date="2014" name="BMC Genomics">
        <title>Genome sequencing of four Aureobasidium pullulans varieties: biotechnological potential, stress tolerance, and description of new species.</title>
        <authorList>
            <person name="Gostin Ar C."/>
            <person name="Ohm R.A."/>
            <person name="Kogej T."/>
            <person name="Sonjak S."/>
            <person name="Turk M."/>
            <person name="Zajc J."/>
            <person name="Zalar P."/>
            <person name="Grube M."/>
            <person name="Sun H."/>
            <person name="Han J."/>
            <person name="Sharma A."/>
            <person name="Chiniquy J."/>
            <person name="Ngan C.Y."/>
            <person name="Lipzen A."/>
            <person name="Barry K."/>
            <person name="Grigoriev I.V."/>
            <person name="Gunde-Cimerman N."/>
        </authorList>
    </citation>
    <scope>NUCLEOTIDE SEQUENCE [LARGE SCALE GENOMIC DNA]</scope>
    <source>
        <strain evidence="2 3">CBS 110374</strain>
    </source>
</reference>
<dbReference type="HOGENOM" id="CLU_2542201_0_0_1"/>
<gene>
    <name evidence="2" type="ORF">M437DRAFT_89221</name>
</gene>
<evidence type="ECO:0000313" key="2">
    <source>
        <dbReference type="EMBL" id="KEQ57710.1"/>
    </source>
</evidence>
<protein>
    <submittedName>
        <fullName evidence="2">Uncharacterized protein</fullName>
    </submittedName>
</protein>
<organism evidence="2 3">
    <name type="scientific">Aureobasidium melanogenum (strain CBS 110374)</name>
    <name type="common">Aureobasidium pullulans var. melanogenum</name>
    <dbReference type="NCBI Taxonomy" id="1043003"/>
    <lineage>
        <taxon>Eukaryota</taxon>
        <taxon>Fungi</taxon>
        <taxon>Dikarya</taxon>
        <taxon>Ascomycota</taxon>
        <taxon>Pezizomycotina</taxon>
        <taxon>Dothideomycetes</taxon>
        <taxon>Dothideomycetidae</taxon>
        <taxon>Dothideales</taxon>
        <taxon>Saccotheciaceae</taxon>
        <taxon>Aureobasidium</taxon>
    </lineage>
</organism>
<name>A0A074VAQ0_AURM1</name>
<dbReference type="Proteomes" id="UP000030672">
    <property type="component" value="Unassembled WGS sequence"/>
</dbReference>
<dbReference type="GeneID" id="63922368"/>
<dbReference type="AlphaFoldDB" id="A0A074VAQ0"/>